<dbReference type="Proteomes" id="UP001285263">
    <property type="component" value="Unassembled WGS sequence"/>
</dbReference>
<evidence type="ECO:0000256" key="2">
    <source>
        <dbReference type="ARBA" id="ARBA00023125"/>
    </source>
</evidence>
<dbReference type="PROSITE" id="PS50949">
    <property type="entry name" value="HTH_GNTR"/>
    <property type="match status" value="1"/>
</dbReference>
<comment type="caution">
    <text evidence="5">The sequence shown here is derived from an EMBL/GenBank/DDBJ whole genome shotgun (WGS) entry which is preliminary data.</text>
</comment>
<evidence type="ECO:0000256" key="3">
    <source>
        <dbReference type="ARBA" id="ARBA00023163"/>
    </source>
</evidence>
<organism evidence="5 6">
    <name type="scientific">Roseateles agri</name>
    <dbReference type="NCBI Taxonomy" id="3098619"/>
    <lineage>
        <taxon>Bacteria</taxon>
        <taxon>Pseudomonadati</taxon>
        <taxon>Pseudomonadota</taxon>
        <taxon>Betaproteobacteria</taxon>
        <taxon>Burkholderiales</taxon>
        <taxon>Sphaerotilaceae</taxon>
        <taxon>Roseateles</taxon>
    </lineage>
</organism>
<dbReference type="CDD" id="cd07377">
    <property type="entry name" value="WHTH_GntR"/>
    <property type="match status" value="1"/>
</dbReference>
<keyword evidence="6" id="KW-1185">Reference proteome</keyword>
<dbReference type="InterPro" id="IPR011711">
    <property type="entry name" value="GntR_C"/>
</dbReference>
<keyword evidence="2" id="KW-0238">DNA-binding</keyword>
<dbReference type="Pfam" id="PF07729">
    <property type="entry name" value="FCD"/>
    <property type="match status" value="1"/>
</dbReference>
<dbReference type="PANTHER" id="PTHR43537">
    <property type="entry name" value="TRANSCRIPTIONAL REGULATOR, GNTR FAMILY"/>
    <property type="match status" value="1"/>
</dbReference>
<evidence type="ECO:0000256" key="1">
    <source>
        <dbReference type="ARBA" id="ARBA00023015"/>
    </source>
</evidence>
<keyword evidence="3" id="KW-0804">Transcription</keyword>
<name>A0ABU5DQY6_9BURK</name>
<keyword evidence="1" id="KW-0805">Transcription regulation</keyword>
<evidence type="ECO:0000313" key="5">
    <source>
        <dbReference type="EMBL" id="MDY0748050.1"/>
    </source>
</evidence>
<reference evidence="5 6" key="1">
    <citation type="submission" date="2023-11" db="EMBL/GenBank/DDBJ databases">
        <title>Paucibacter sp. nov., isolated from fresh soil in Korea.</title>
        <authorList>
            <person name="Le N.T.T."/>
        </authorList>
    </citation>
    <scope>NUCLEOTIDE SEQUENCE [LARGE SCALE GENOMIC DNA]</scope>
    <source>
        <strain evidence="5 6">R3-3</strain>
    </source>
</reference>
<dbReference type="Gene3D" id="1.20.120.530">
    <property type="entry name" value="GntR ligand-binding domain-like"/>
    <property type="match status" value="1"/>
</dbReference>
<dbReference type="SUPFAM" id="SSF48008">
    <property type="entry name" value="GntR ligand-binding domain-like"/>
    <property type="match status" value="1"/>
</dbReference>
<dbReference type="Gene3D" id="1.10.10.10">
    <property type="entry name" value="Winged helix-like DNA-binding domain superfamily/Winged helix DNA-binding domain"/>
    <property type="match status" value="1"/>
</dbReference>
<dbReference type="InterPro" id="IPR000524">
    <property type="entry name" value="Tscrpt_reg_HTH_GntR"/>
</dbReference>
<dbReference type="InterPro" id="IPR008920">
    <property type="entry name" value="TF_FadR/GntR_C"/>
</dbReference>
<dbReference type="SUPFAM" id="SSF46785">
    <property type="entry name" value="Winged helix' DNA-binding domain"/>
    <property type="match status" value="1"/>
</dbReference>
<evidence type="ECO:0000313" key="6">
    <source>
        <dbReference type="Proteomes" id="UP001285263"/>
    </source>
</evidence>
<proteinExistence type="predicted"/>
<evidence type="ECO:0000259" key="4">
    <source>
        <dbReference type="PROSITE" id="PS50949"/>
    </source>
</evidence>
<dbReference type="InterPro" id="IPR036388">
    <property type="entry name" value="WH-like_DNA-bd_sf"/>
</dbReference>
<dbReference type="PRINTS" id="PR00035">
    <property type="entry name" value="HTHGNTR"/>
</dbReference>
<accession>A0ABU5DQY6</accession>
<dbReference type="PANTHER" id="PTHR43537:SF41">
    <property type="entry name" value="TRANSCRIPTIONAL REGULATORY PROTEIN"/>
    <property type="match status" value="1"/>
</dbReference>
<dbReference type="InterPro" id="IPR036390">
    <property type="entry name" value="WH_DNA-bd_sf"/>
</dbReference>
<sequence>MRHTGFDSVQIDADARTLGASVTHRLRLAITRGELMPGQPLGQEDLAQRFGVSRVPIRDSLKQLAAEGLVDLAPYRGAVVAQLSLDELDELYGIIWSLEALCVEKAVPLLGVAELARMAALIDEMEREARPSEWYALSVSFHSLILVAAGRSRCVRIVDECRHNVGRYLIERDFFATQVPAWRARNRKLFEACRRRDTAAAIKALDVMRTLSTGQIREHLKATQRRRPAR</sequence>
<feature type="domain" description="HTH gntR-type" evidence="4">
    <location>
        <begin position="16"/>
        <end position="83"/>
    </location>
</feature>
<dbReference type="EMBL" id="JAXCLA010000009">
    <property type="protein sequence ID" value="MDY0748050.1"/>
    <property type="molecule type" value="Genomic_DNA"/>
</dbReference>
<protein>
    <submittedName>
        <fullName evidence="5">GntR family transcriptional regulator</fullName>
    </submittedName>
</protein>
<gene>
    <name evidence="5" type="ORF">SNE35_26355</name>
</gene>
<dbReference type="SMART" id="SM00895">
    <property type="entry name" value="FCD"/>
    <property type="match status" value="1"/>
</dbReference>
<dbReference type="SMART" id="SM00345">
    <property type="entry name" value="HTH_GNTR"/>
    <property type="match status" value="1"/>
</dbReference>
<dbReference type="Pfam" id="PF00392">
    <property type="entry name" value="GntR"/>
    <property type="match status" value="1"/>
</dbReference>